<feature type="transmembrane region" description="Helical" evidence="8">
    <location>
        <begin position="220"/>
        <end position="240"/>
    </location>
</feature>
<dbReference type="InterPro" id="IPR002781">
    <property type="entry name" value="TM_pro_TauE-like"/>
</dbReference>
<keyword evidence="3" id="KW-0813">Transport</keyword>
<protein>
    <recommendedName>
        <fullName evidence="8">Probable membrane transporter protein</fullName>
    </recommendedName>
</protein>
<dbReference type="KEGG" id="jte:ASJ30_08080"/>
<organism evidence="9 10">
    <name type="scientific">Janibacter indicus</name>
    <dbReference type="NCBI Taxonomy" id="857417"/>
    <lineage>
        <taxon>Bacteria</taxon>
        <taxon>Bacillati</taxon>
        <taxon>Actinomycetota</taxon>
        <taxon>Actinomycetes</taxon>
        <taxon>Micrococcales</taxon>
        <taxon>Intrasporangiaceae</taxon>
        <taxon>Janibacter</taxon>
    </lineage>
</organism>
<accession>A0A1L3MGY1</accession>
<feature type="transmembrane region" description="Helical" evidence="8">
    <location>
        <begin position="165"/>
        <end position="183"/>
    </location>
</feature>
<evidence type="ECO:0000256" key="7">
    <source>
        <dbReference type="ARBA" id="ARBA00023136"/>
    </source>
</evidence>
<dbReference type="RefSeq" id="WP_083546087.1">
    <property type="nucleotide sequence ID" value="NZ_CP013290.1"/>
</dbReference>
<sequence length="241" mass="25179">MTELLDPTLLALGVVVAIGAMVQSTIGFGIAVVAAPFVVMVRPDLMPASLIVCVFFLPLLQLLGGAREIAWRHLRWALGARVLATPLGVALVALAPADAIALTVGVLILVTVAASVWAVDIRLDRRNSALAGAITGVSGTAASIGGPFFALVLRHERPELLRGTLAAFFLAGTVIGMTGLAIGRQVDREDLLAGLVWAPFVLVGHLLAGPVRRRIRPEAVRRGVLVFCVIASIGVISRALI</sequence>
<dbReference type="EMBL" id="CP013290">
    <property type="protein sequence ID" value="APH01496.1"/>
    <property type="molecule type" value="Genomic_DNA"/>
</dbReference>
<name>A0A1L3MGY1_9MICO</name>
<comment type="similarity">
    <text evidence="2 8">Belongs to the 4-toluene sulfonate uptake permease (TSUP) (TC 2.A.102) family.</text>
</comment>
<dbReference type="GO" id="GO:0005886">
    <property type="term" value="C:plasma membrane"/>
    <property type="evidence" value="ECO:0007669"/>
    <property type="project" value="UniProtKB-SubCell"/>
</dbReference>
<reference evidence="9 10" key="1">
    <citation type="submission" date="2015-11" db="EMBL/GenBank/DDBJ databases">
        <authorList>
            <person name="Zhang Y."/>
            <person name="Guo Z."/>
        </authorList>
    </citation>
    <scope>NUCLEOTIDE SEQUENCE [LARGE SCALE GENOMIC DNA]</scope>
    <source>
        <strain evidence="9 10">YFY001</strain>
    </source>
</reference>
<dbReference type="Pfam" id="PF01925">
    <property type="entry name" value="TauE"/>
    <property type="match status" value="1"/>
</dbReference>
<keyword evidence="5 8" id="KW-0812">Transmembrane</keyword>
<evidence type="ECO:0000256" key="2">
    <source>
        <dbReference type="ARBA" id="ARBA00009142"/>
    </source>
</evidence>
<evidence type="ECO:0000256" key="4">
    <source>
        <dbReference type="ARBA" id="ARBA00022475"/>
    </source>
</evidence>
<keyword evidence="10" id="KW-1185">Reference proteome</keyword>
<feature type="transmembrane region" description="Helical" evidence="8">
    <location>
        <begin position="9"/>
        <end position="39"/>
    </location>
</feature>
<dbReference type="InterPro" id="IPR052017">
    <property type="entry name" value="TSUP"/>
</dbReference>
<evidence type="ECO:0000256" key="8">
    <source>
        <dbReference type="RuleBase" id="RU363041"/>
    </source>
</evidence>
<evidence type="ECO:0000256" key="1">
    <source>
        <dbReference type="ARBA" id="ARBA00004651"/>
    </source>
</evidence>
<feature type="transmembrane region" description="Helical" evidence="8">
    <location>
        <begin position="131"/>
        <end position="153"/>
    </location>
</feature>
<gene>
    <name evidence="9" type="ORF">ASJ30_08080</name>
</gene>
<feature type="transmembrane region" description="Helical" evidence="8">
    <location>
        <begin position="100"/>
        <end position="119"/>
    </location>
</feature>
<dbReference type="Proteomes" id="UP000182938">
    <property type="component" value="Chromosome"/>
</dbReference>
<feature type="transmembrane region" description="Helical" evidence="8">
    <location>
        <begin position="45"/>
        <end position="64"/>
    </location>
</feature>
<dbReference type="AlphaFoldDB" id="A0A1L3MGY1"/>
<evidence type="ECO:0000256" key="6">
    <source>
        <dbReference type="ARBA" id="ARBA00022989"/>
    </source>
</evidence>
<feature type="transmembrane region" description="Helical" evidence="8">
    <location>
        <begin position="76"/>
        <end position="94"/>
    </location>
</feature>
<dbReference type="PANTHER" id="PTHR30269">
    <property type="entry name" value="TRANSMEMBRANE PROTEIN YFCA"/>
    <property type="match status" value="1"/>
</dbReference>
<keyword evidence="7 8" id="KW-0472">Membrane</keyword>
<dbReference type="PANTHER" id="PTHR30269:SF37">
    <property type="entry name" value="MEMBRANE TRANSPORTER PROTEIN"/>
    <property type="match status" value="1"/>
</dbReference>
<comment type="subcellular location">
    <subcellularLocation>
        <location evidence="1 8">Cell membrane</location>
        <topology evidence="1 8">Multi-pass membrane protein</topology>
    </subcellularLocation>
</comment>
<feature type="transmembrane region" description="Helical" evidence="8">
    <location>
        <begin position="190"/>
        <end position="208"/>
    </location>
</feature>
<keyword evidence="6 8" id="KW-1133">Transmembrane helix</keyword>
<proteinExistence type="inferred from homology"/>
<evidence type="ECO:0000313" key="9">
    <source>
        <dbReference type="EMBL" id="APH01496.1"/>
    </source>
</evidence>
<evidence type="ECO:0000313" key="10">
    <source>
        <dbReference type="Proteomes" id="UP000182938"/>
    </source>
</evidence>
<evidence type="ECO:0000256" key="3">
    <source>
        <dbReference type="ARBA" id="ARBA00022448"/>
    </source>
</evidence>
<evidence type="ECO:0000256" key="5">
    <source>
        <dbReference type="ARBA" id="ARBA00022692"/>
    </source>
</evidence>
<keyword evidence="4 8" id="KW-1003">Cell membrane</keyword>